<feature type="region of interest" description="Disordered" evidence="1">
    <location>
        <begin position="412"/>
        <end position="434"/>
    </location>
</feature>
<gene>
    <name evidence="2" type="ORF">QBC40DRAFT_286544</name>
</gene>
<organism evidence="2 3">
    <name type="scientific">Triangularia verruculosa</name>
    <dbReference type="NCBI Taxonomy" id="2587418"/>
    <lineage>
        <taxon>Eukaryota</taxon>
        <taxon>Fungi</taxon>
        <taxon>Dikarya</taxon>
        <taxon>Ascomycota</taxon>
        <taxon>Pezizomycotina</taxon>
        <taxon>Sordariomycetes</taxon>
        <taxon>Sordariomycetidae</taxon>
        <taxon>Sordariales</taxon>
        <taxon>Podosporaceae</taxon>
        <taxon>Triangularia</taxon>
    </lineage>
</organism>
<dbReference type="AlphaFoldDB" id="A0AAN7ARV9"/>
<dbReference type="PANTHER" id="PTHR31252:SF11">
    <property type="entry name" value="DUF4419 DOMAIN-CONTAINING PROTEIN"/>
    <property type="match status" value="1"/>
</dbReference>
<sequence length="434" mass="47553">MPTVIKPDPDLQSGTNGDSTCSSPWSLLYITSPDQWHHHSSILRSSFSSTDPPSIAASNNGFAHTVIRAWQQDLHLRLRPDDIWLAILTQFSCFVNGNGNAEALRSIFVAHEGQQELVVDVDGTIKSVDFGAIAQQLAAKAKERLVDPNIADTLLPTFTTTTPHDQAVAAMAFLGVTKPYFGSRVKFGCGFPSVTLLGERSDWANILERIAWFGTLGHEETDAWTIRLTKVLEYMVASFDTPDMANIKEFWARAVHETTSSMSGGIVTLSGWLTAFCWWGADGKRVQSYTDEELKRKFVAGYRRLTLDGVGFPIIRRREVPPGVVTVPVTLDNGKITKAVFVAGSMGMRVIDGEGQTAAQPASGWWLLLAPPKKDAPVHRQIPTRGSHHTVQAQRHYPPLTRRLDSRGVAMSLSASGETDKSDGEFAGKIVSHS</sequence>
<name>A0AAN7ARV9_9PEZI</name>
<protein>
    <submittedName>
        <fullName evidence="2">Uncharacterized protein</fullName>
    </submittedName>
</protein>
<dbReference type="InterPro" id="IPR025533">
    <property type="entry name" value="DUF4419"/>
</dbReference>
<dbReference type="Pfam" id="PF14388">
    <property type="entry name" value="DUF4419"/>
    <property type="match status" value="1"/>
</dbReference>
<dbReference type="EMBL" id="MU863975">
    <property type="protein sequence ID" value="KAK4196839.1"/>
    <property type="molecule type" value="Genomic_DNA"/>
</dbReference>
<reference evidence="2" key="1">
    <citation type="journal article" date="2023" name="Mol. Phylogenet. Evol.">
        <title>Genome-scale phylogeny and comparative genomics of the fungal order Sordariales.</title>
        <authorList>
            <person name="Hensen N."/>
            <person name="Bonometti L."/>
            <person name="Westerberg I."/>
            <person name="Brannstrom I.O."/>
            <person name="Guillou S."/>
            <person name="Cros-Aarteil S."/>
            <person name="Calhoun S."/>
            <person name="Haridas S."/>
            <person name="Kuo A."/>
            <person name="Mondo S."/>
            <person name="Pangilinan J."/>
            <person name="Riley R."/>
            <person name="LaButti K."/>
            <person name="Andreopoulos B."/>
            <person name="Lipzen A."/>
            <person name="Chen C."/>
            <person name="Yan M."/>
            <person name="Daum C."/>
            <person name="Ng V."/>
            <person name="Clum A."/>
            <person name="Steindorff A."/>
            <person name="Ohm R.A."/>
            <person name="Martin F."/>
            <person name="Silar P."/>
            <person name="Natvig D.O."/>
            <person name="Lalanne C."/>
            <person name="Gautier V."/>
            <person name="Ament-Velasquez S.L."/>
            <person name="Kruys A."/>
            <person name="Hutchinson M.I."/>
            <person name="Powell A.J."/>
            <person name="Barry K."/>
            <person name="Miller A.N."/>
            <person name="Grigoriev I.V."/>
            <person name="Debuchy R."/>
            <person name="Gladieux P."/>
            <person name="Hiltunen Thoren M."/>
            <person name="Johannesson H."/>
        </authorList>
    </citation>
    <scope>NUCLEOTIDE SEQUENCE</scope>
    <source>
        <strain evidence="2">CBS 315.58</strain>
    </source>
</reference>
<evidence type="ECO:0000313" key="3">
    <source>
        <dbReference type="Proteomes" id="UP001303160"/>
    </source>
</evidence>
<reference evidence="2" key="2">
    <citation type="submission" date="2023-05" db="EMBL/GenBank/DDBJ databases">
        <authorList>
            <consortium name="Lawrence Berkeley National Laboratory"/>
            <person name="Steindorff A."/>
            <person name="Hensen N."/>
            <person name="Bonometti L."/>
            <person name="Westerberg I."/>
            <person name="Brannstrom I.O."/>
            <person name="Guillou S."/>
            <person name="Cros-Aarteil S."/>
            <person name="Calhoun S."/>
            <person name="Haridas S."/>
            <person name="Kuo A."/>
            <person name="Mondo S."/>
            <person name="Pangilinan J."/>
            <person name="Riley R."/>
            <person name="Labutti K."/>
            <person name="Andreopoulos B."/>
            <person name="Lipzen A."/>
            <person name="Chen C."/>
            <person name="Yanf M."/>
            <person name="Daum C."/>
            <person name="Ng V."/>
            <person name="Clum A."/>
            <person name="Ohm R."/>
            <person name="Martin F."/>
            <person name="Silar P."/>
            <person name="Natvig D."/>
            <person name="Lalanne C."/>
            <person name="Gautier V."/>
            <person name="Ament-Velasquez S.L."/>
            <person name="Kruys A."/>
            <person name="Hutchinson M.I."/>
            <person name="Powell A.J."/>
            <person name="Barry K."/>
            <person name="Miller A.N."/>
            <person name="Grigoriev I.V."/>
            <person name="Debuchy R."/>
            <person name="Gladieux P."/>
            <person name="Thoren M.H."/>
            <person name="Johannesson H."/>
        </authorList>
    </citation>
    <scope>NUCLEOTIDE SEQUENCE</scope>
    <source>
        <strain evidence="2">CBS 315.58</strain>
    </source>
</reference>
<dbReference type="PANTHER" id="PTHR31252">
    <property type="entry name" value="DUF4419 DOMAIN-CONTAINING PROTEIN"/>
    <property type="match status" value="1"/>
</dbReference>
<evidence type="ECO:0000256" key="1">
    <source>
        <dbReference type="SAM" id="MobiDB-lite"/>
    </source>
</evidence>
<evidence type="ECO:0000313" key="2">
    <source>
        <dbReference type="EMBL" id="KAK4196839.1"/>
    </source>
</evidence>
<comment type="caution">
    <text evidence="2">The sequence shown here is derived from an EMBL/GenBank/DDBJ whole genome shotgun (WGS) entry which is preliminary data.</text>
</comment>
<keyword evidence="3" id="KW-1185">Reference proteome</keyword>
<dbReference type="Proteomes" id="UP001303160">
    <property type="component" value="Unassembled WGS sequence"/>
</dbReference>
<proteinExistence type="predicted"/>
<feature type="region of interest" description="Disordered" evidence="1">
    <location>
        <begin position="1"/>
        <end position="20"/>
    </location>
</feature>
<accession>A0AAN7ARV9</accession>